<dbReference type="KEGG" id="dqu:106749702"/>
<feature type="compositionally biased region" description="Gly residues" evidence="7">
    <location>
        <begin position="1201"/>
        <end position="1210"/>
    </location>
</feature>
<feature type="region of interest" description="Disordered" evidence="7">
    <location>
        <begin position="410"/>
        <end position="439"/>
    </location>
</feature>
<dbReference type="Pfam" id="PF00642">
    <property type="entry name" value="zf-CCCH"/>
    <property type="match status" value="1"/>
</dbReference>
<feature type="region of interest" description="Disordered" evidence="7">
    <location>
        <begin position="1141"/>
        <end position="1229"/>
    </location>
</feature>
<dbReference type="InterPro" id="IPR000571">
    <property type="entry name" value="Znf_CCCH"/>
</dbReference>
<feature type="domain" description="C3H1-type" evidence="8">
    <location>
        <begin position="325"/>
        <end position="348"/>
    </location>
</feature>
<dbReference type="GO" id="GO:0045892">
    <property type="term" value="P:negative regulation of DNA-templated transcription"/>
    <property type="evidence" value="ECO:0007669"/>
    <property type="project" value="InterPro"/>
</dbReference>
<feature type="domain" description="C3H1-type" evidence="8">
    <location>
        <begin position="269"/>
        <end position="295"/>
    </location>
</feature>
<feature type="compositionally biased region" description="Basic and acidic residues" evidence="7">
    <location>
        <begin position="73"/>
        <end position="84"/>
    </location>
</feature>
<dbReference type="AlphaFoldDB" id="A0A6P3Y228"/>
<evidence type="ECO:0000256" key="6">
    <source>
        <dbReference type="PROSITE-ProRule" id="PRU00723"/>
    </source>
</evidence>
<feature type="compositionally biased region" description="Polar residues" evidence="7">
    <location>
        <begin position="28"/>
        <end position="38"/>
    </location>
</feature>
<dbReference type="Gene3D" id="1.20.120.1350">
    <property type="entry name" value="Pneumovirus matrix protein 2 (M2), zinc-binding domain"/>
    <property type="match status" value="1"/>
</dbReference>
<feature type="zinc finger region" description="C3H1-type" evidence="6">
    <location>
        <begin position="325"/>
        <end position="348"/>
    </location>
</feature>
<evidence type="ECO:0000256" key="1">
    <source>
        <dbReference type="ARBA" id="ARBA00022553"/>
    </source>
</evidence>
<dbReference type="GO" id="GO:0008270">
    <property type="term" value="F:zinc ion binding"/>
    <property type="evidence" value="ECO:0007669"/>
    <property type="project" value="UniProtKB-KW"/>
</dbReference>
<feature type="region of interest" description="Disordered" evidence="7">
    <location>
        <begin position="754"/>
        <end position="830"/>
    </location>
</feature>
<dbReference type="PANTHER" id="PTHR13119">
    <property type="entry name" value="ZINC FINGER CCCH DOMAIN-CONTAINING PROTEI"/>
    <property type="match status" value="1"/>
</dbReference>
<evidence type="ECO:0000256" key="4">
    <source>
        <dbReference type="ARBA" id="ARBA00022771"/>
    </source>
</evidence>
<keyword evidence="4 6" id="KW-0863">Zinc-finger</keyword>
<feature type="compositionally biased region" description="Acidic residues" evidence="7">
    <location>
        <begin position="39"/>
        <end position="53"/>
    </location>
</feature>
<evidence type="ECO:0000313" key="9">
    <source>
        <dbReference type="Proteomes" id="UP000515204"/>
    </source>
</evidence>
<gene>
    <name evidence="10" type="primary">LOC106749702</name>
</gene>
<feature type="compositionally biased region" description="Basic and acidic residues" evidence="7">
    <location>
        <begin position="252"/>
        <end position="268"/>
    </location>
</feature>
<feature type="compositionally biased region" description="Basic residues" evidence="7">
    <location>
        <begin position="1211"/>
        <end position="1221"/>
    </location>
</feature>
<dbReference type="Gene3D" id="4.10.1000.10">
    <property type="entry name" value="Zinc finger, CCCH-type"/>
    <property type="match status" value="1"/>
</dbReference>
<feature type="compositionally biased region" description="Polar residues" evidence="7">
    <location>
        <begin position="754"/>
        <end position="769"/>
    </location>
</feature>
<feature type="compositionally biased region" description="Low complexity" evidence="7">
    <location>
        <begin position="1013"/>
        <end position="1024"/>
    </location>
</feature>
<feature type="zinc finger region" description="C3H1-type" evidence="6">
    <location>
        <begin position="297"/>
        <end position="324"/>
    </location>
</feature>
<dbReference type="InterPro" id="IPR054361">
    <property type="entry name" value="Znf-CCCH_ZC3H4/6/8"/>
</dbReference>
<keyword evidence="5 6" id="KW-0862">Zinc</keyword>
<feature type="region of interest" description="Disordered" evidence="7">
    <location>
        <begin position="975"/>
        <end position="1033"/>
    </location>
</feature>
<keyword evidence="2 6" id="KW-0479">Metal-binding</keyword>
<feature type="compositionally biased region" description="Basic and acidic residues" evidence="7">
    <location>
        <begin position="821"/>
        <end position="830"/>
    </location>
</feature>
<dbReference type="InterPro" id="IPR045124">
    <property type="entry name" value="Su(sable)-like"/>
</dbReference>
<dbReference type="Proteomes" id="UP000515204">
    <property type="component" value="Unplaced"/>
</dbReference>
<proteinExistence type="predicted"/>
<feature type="region of interest" description="Disordered" evidence="7">
    <location>
        <begin position="122"/>
        <end position="268"/>
    </location>
</feature>
<feature type="compositionally biased region" description="Polar residues" evidence="7">
    <location>
        <begin position="1"/>
        <end position="17"/>
    </location>
</feature>
<dbReference type="SMART" id="SM00356">
    <property type="entry name" value="ZnF_C3H1"/>
    <property type="match status" value="3"/>
</dbReference>
<dbReference type="GO" id="GO:0005634">
    <property type="term" value="C:nucleus"/>
    <property type="evidence" value="ECO:0007669"/>
    <property type="project" value="TreeGrafter"/>
</dbReference>
<dbReference type="PANTHER" id="PTHR13119:SF12">
    <property type="entry name" value="PROTEIN SUPPRESSOR OF SABLE"/>
    <property type="match status" value="1"/>
</dbReference>
<feature type="compositionally biased region" description="Acidic residues" evidence="7">
    <location>
        <begin position="667"/>
        <end position="685"/>
    </location>
</feature>
<accession>A0A6P3Y228</accession>
<feature type="zinc finger region" description="C3H1-type" evidence="6">
    <location>
        <begin position="269"/>
        <end position="295"/>
    </location>
</feature>
<feature type="compositionally biased region" description="Basic residues" evidence="7">
    <location>
        <begin position="136"/>
        <end position="147"/>
    </location>
</feature>
<feature type="domain" description="C3H1-type" evidence="8">
    <location>
        <begin position="297"/>
        <end position="324"/>
    </location>
</feature>
<evidence type="ECO:0000256" key="3">
    <source>
        <dbReference type="ARBA" id="ARBA00022737"/>
    </source>
</evidence>
<dbReference type="PROSITE" id="PS50103">
    <property type="entry name" value="ZF_C3H1"/>
    <property type="match status" value="3"/>
</dbReference>
<dbReference type="Pfam" id="PF14608">
    <property type="entry name" value="zf-CCCH_2"/>
    <property type="match status" value="1"/>
</dbReference>
<feature type="compositionally biased region" description="Basic and acidic residues" evidence="7">
    <location>
        <begin position="414"/>
        <end position="425"/>
    </location>
</feature>
<feature type="region of interest" description="Disordered" evidence="7">
    <location>
        <begin position="1"/>
        <end position="98"/>
    </location>
</feature>
<protein>
    <submittedName>
        <fullName evidence="10">Protein suppressor of sable isoform X1</fullName>
    </submittedName>
</protein>
<feature type="compositionally biased region" description="Pro residues" evidence="7">
    <location>
        <begin position="979"/>
        <end position="988"/>
    </location>
</feature>
<organism evidence="9 10">
    <name type="scientific">Dinoponera quadriceps</name>
    <name type="common">South American ant</name>
    <dbReference type="NCBI Taxonomy" id="609295"/>
    <lineage>
        <taxon>Eukaryota</taxon>
        <taxon>Metazoa</taxon>
        <taxon>Ecdysozoa</taxon>
        <taxon>Arthropoda</taxon>
        <taxon>Hexapoda</taxon>
        <taxon>Insecta</taxon>
        <taxon>Pterygota</taxon>
        <taxon>Neoptera</taxon>
        <taxon>Endopterygota</taxon>
        <taxon>Hymenoptera</taxon>
        <taxon>Apocrita</taxon>
        <taxon>Aculeata</taxon>
        <taxon>Formicoidea</taxon>
        <taxon>Formicidae</taxon>
        <taxon>Ponerinae</taxon>
        <taxon>Ponerini</taxon>
        <taxon>Dinoponera</taxon>
    </lineage>
</organism>
<dbReference type="Pfam" id="PF22623">
    <property type="entry name" value="zf-CCCH_9"/>
    <property type="match status" value="1"/>
</dbReference>
<feature type="compositionally biased region" description="Acidic residues" evidence="7">
    <location>
        <begin position="168"/>
        <end position="178"/>
    </location>
</feature>
<evidence type="ECO:0000313" key="10">
    <source>
        <dbReference type="RefSeq" id="XP_014484880.1"/>
    </source>
</evidence>
<evidence type="ECO:0000256" key="2">
    <source>
        <dbReference type="ARBA" id="ARBA00022723"/>
    </source>
</evidence>
<feature type="compositionally biased region" description="Basic and acidic residues" evidence="7">
    <location>
        <begin position="122"/>
        <end position="135"/>
    </location>
</feature>
<feature type="compositionally biased region" description="Basic and acidic residues" evidence="7">
    <location>
        <begin position="148"/>
        <end position="158"/>
    </location>
</feature>
<keyword evidence="9" id="KW-1185">Reference proteome</keyword>
<dbReference type="GeneID" id="106749702"/>
<feature type="compositionally biased region" description="Basic and acidic residues" evidence="7">
    <location>
        <begin position="797"/>
        <end position="813"/>
    </location>
</feature>
<name>A0A6P3Y228_DINQU</name>
<feature type="region of interest" description="Disordered" evidence="7">
    <location>
        <begin position="652"/>
        <end position="725"/>
    </location>
</feature>
<dbReference type="GO" id="GO:0003723">
    <property type="term" value="F:RNA binding"/>
    <property type="evidence" value="ECO:0007669"/>
    <property type="project" value="InterPro"/>
</dbReference>
<dbReference type="CTD" id="31012"/>
<keyword evidence="3" id="KW-0677">Repeat</keyword>
<dbReference type="OrthoDB" id="411372at2759"/>
<feature type="compositionally biased region" description="Gly residues" evidence="7">
    <location>
        <begin position="1164"/>
        <end position="1179"/>
    </location>
</feature>
<dbReference type="RefSeq" id="XP_014484880.1">
    <property type="nucleotide sequence ID" value="XM_014629394.1"/>
</dbReference>
<keyword evidence="1" id="KW-0597">Phosphoprotein</keyword>
<feature type="compositionally biased region" description="Basic and acidic residues" evidence="7">
    <location>
        <begin position="199"/>
        <end position="228"/>
    </location>
</feature>
<evidence type="ECO:0000259" key="8">
    <source>
        <dbReference type="PROSITE" id="PS50103"/>
    </source>
</evidence>
<evidence type="ECO:0000256" key="5">
    <source>
        <dbReference type="ARBA" id="ARBA00022833"/>
    </source>
</evidence>
<dbReference type="InterPro" id="IPR036855">
    <property type="entry name" value="Znf_CCCH_sf"/>
</dbReference>
<dbReference type="SUPFAM" id="SSF90229">
    <property type="entry name" value="CCCH zinc finger"/>
    <property type="match status" value="3"/>
</dbReference>
<sequence length="1229" mass="136007">MSSVASSALMSPLNRQCCNDDDDDAVENVTTMVPSTTDNDLEDGEIPSDEDDEPVTHTANNAPEAAKPIPKPDIVKSKSFEPKFSKNKKQLAQAAGKHDRFLKYKCPTEDWAGDVEKAIKAAMEEDGGRNQEIKTKNKNNRNKARKRIRDEREEDRSKEQKKRKISDDENGNEDEDEMLFVRGASPIRKDSQENNSPRRANEHDTFETIPDFEERPTINRHRENESKRGTGRGGRRGGKNERGGKNKTRGQMRNDRNGRRPQNNDHGHESETICLYYMQGKCHRGDDCPFSHNALPPRKMELCKFYLMDCCAKREKCLYMHQDFPCKFFHTGLKCNQGDNCKFSHQPLSDQVKAILLKHLESAPKEILGDFPRLSREGAILMINNTARSLAQGQDTANQKIPSLFELNLTAPTDKNDEKDDKEESMGQQKVNMRERKLTGKRTRWGSDEDRVPYEQIMLLQSANELCLQLPNVALGLATQQHSNAQLQQKQMQLAAPPTDFYAEINTESNKNLHKTKEDFTKDIGEDDILDQPKKKTRNSVDNLKDIDLRQMLKAKKAALVYSIADEVANLTKNKIDDESDQDEESDLVIEMPAEDDDKAKHAINQQSEQPSDTAVFLSADDQEAPPHLPKKAQELFMRIQQQQRAAQDSFKNMDSDAGGAGHTDQIMEDWYSDEEDDDDDDDESGNLTIVDSMKDEIESAERTQNIVIKEDFQTTAPATPSVPQPAAIVDKLGDLSKIDISAEVSKLLSTLKAQSSTGGKTQPSAQDTSKVKQEPTGEASSPRVSPDPAPVAPVSRDPRMSRDPRQRRDEQKPSSPSISDSKRDSQKHLRLETSIYSSGITPMDTHMDTDLRTKTDQDLRRQDMDFRQRFQTGFGDTDLRVVGAGFTTDTSTAKSDVDLRQILSLPFKPAPSHMPCTEIDASIASHPPIVYKVYIVDIPRPDYTGLKLTKNDAQVKYDPRLRKIFRIGKVELVTDSPMSPPPAPPPTAIVKQETPKSPPQIRSDPRRKTLEAAASSQSAAAASVNSMMPKQQPMDMGPNMGLGPGGMPVPPGMPGGPPPNMMGPMGPSHPMAMGPNMGPMRPMMNAPMPPQNMPPMGMPPSMGMNGPPMPMPQGGQMNYDPRFNVQRNNGVGLLGPGPNTFGPDNSYEGGAPPPYPGGNFNNFGGGNGGGPGGPGGPGDASMMGFNPNASNPPNFMGDGAEWGPGNGNRRGGRIRRRNRNRTNMVANN</sequence>
<evidence type="ECO:0000256" key="7">
    <source>
        <dbReference type="SAM" id="MobiDB-lite"/>
    </source>
</evidence>
<reference evidence="10" key="1">
    <citation type="submission" date="2025-08" db="UniProtKB">
        <authorList>
            <consortium name="RefSeq"/>
        </authorList>
    </citation>
    <scope>IDENTIFICATION</scope>
</reference>
<feature type="compositionally biased region" description="Basic and acidic residues" evidence="7">
    <location>
        <begin position="693"/>
        <end position="702"/>
    </location>
</feature>